<keyword evidence="1" id="KW-1133">Transmembrane helix</keyword>
<organism evidence="2 3">
    <name type="scientific">Thermocatellispora tengchongensis</name>
    <dbReference type="NCBI Taxonomy" id="1073253"/>
    <lineage>
        <taxon>Bacteria</taxon>
        <taxon>Bacillati</taxon>
        <taxon>Actinomycetota</taxon>
        <taxon>Actinomycetes</taxon>
        <taxon>Streptosporangiales</taxon>
        <taxon>Streptosporangiaceae</taxon>
        <taxon>Thermocatellispora</taxon>
    </lineage>
</organism>
<name>A0A840P605_9ACTN</name>
<comment type="caution">
    <text evidence="2">The sequence shown here is derived from an EMBL/GenBank/DDBJ whole genome shotgun (WGS) entry which is preliminary data.</text>
</comment>
<dbReference type="Proteomes" id="UP000578449">
    <property type="component" value="Unassembled WGS sequence"/>
</dbReference>
<reference evidence="2 3" key="1">
    <citation type="submission" date="2020-08" db="EMBL/GenBank/DDBJ databases">
        <title>Genomic Encyclopedia of Type Strains, Phase IV (KMG-IV): sequencing the most valuable type-strain genomes for metagenomic binning, comparative biology and taxonomic classification.</title>
        <authorList>
            <person name="Goeker M."/>
        </authorList>
    </citation>
    <scope>NUCLEOTIDE SEQUENCE [LARGE SCALE GENOMIC DNA]</scope>
    <source>
        <strain evidence="2 3">DSM 45615</strain>
    </source>
</reference>
<evidence type="ECO:0000256" key="1">
    <source>
        <dbReference type="SAM" id="Phobius"/>
    </source>
</evidence>
<evidence type="ECO:0000313" key="2">
    <source>
        <dbReference type="EMBL" id="MBB5134772.1"/>
    </source>
</evidence>
<keyword evidence="3" id="KW-1185">Reference proteome</keyword>
<feature type="transmembrane region" description="Helical" evidence="1">
    <location>
        <begin position="86"/>
        <end position="109"/>
    </location>
</feature>
<dbReference type="AlphaFoldDB" id="A0A840P605"/>
<accession>A0A840P605</accession>
<evidence type="ECO:0000313" key="3">
    <source>
        <dbReference type="Proteomes" id="UP000578449"/>
    </source>
</evidence>
<evidence type="ECO:0008006" key="4">
    <source>
        <dbReference type="Google" id="ProtNLM"/>
    </source>
</evidence>
<feature type="transmembrane region" description="Helical" evidence="1">
    <location>
        <begin position="32"/>
        <end position="65"/>
    </location>
</feature>
<keyword evidence="1" id="KW-0472">Membrane</keyword>
<protein>
    <recommendedName>
        <fullName evidence="4">Transmembrane protein</fullName>
    </recommendedName>
</protein>
<sequence>MESDSAEGLALIAEARAAVADRLITPWWYHPLYGLLIAGCVLAFGLGSTVLKIGGVVLLVVGSAALTRLYRRLTGLWVSGLHAGPAGRWIGAWGAVTLSAAVAALGVGALTGLRWPVWCLAVVGFAASVVLGRGFDSALRAQLRAGA</sequence>
<dbReference type="EMBL" id="JACHGN010000009">
    <property type="protein sequence ID" value="MBB5134772.1"/>
    <property type="molecule type" value="Genomic_DNA"/>
</dbReference>
<keyword evidence="1" id="KW-0812">Transmembrane</keyword>
<proteinExistence type="predicted"/>
<gene>
    <name evidence="2" type="ORF">HNP84_004506</name>
</gene>
<dbReference type="RefSeq" id="WP_185051668.1">
    <property type="nucleotide sequence ID" value="NZ_BAABIX010000004.1"/>
</dbReference>
<feature type="transmembrane region" description="Helical" evidence="1">
    <location>
        <begin position="115"/>
        <end position="135"/>
    </location>
</feature>